<dbReference type="InterPro" id="IPR015168">
    <property type="entry name" value="SsuA/THI5"/>
</dbReference>
<dbReference type="PANTHER" id="PTHR30024">
    <property type="entry name" value="ALIPHATIC SULFONATES-BINDING PROTEIN-RELATED"/>
    <property type="match status" value="1"/>
</dbReference>
<evidence type="ECO:0000256" key="2">
    <source>
        <dbReference type="ARBA" id="ARBA00010742"/>
    </source>
</evidence>
<evidence type="ECO:0000256" key="3">
    <source>
        <dbReference type="ARBA" id="ARBA00022729"/>
    </source>
</evidence>
<dbReference type="SUPFAM" id="SSF53850">
    <property type="entry name" value="Periplasmic binding protein-like II"/>
    <property type="match status" value="1"/>
</dbReference>
<evidence type="ECO:0000259" key="4">
    <source>
        <dbReference type="Pfam" id="PF09084"/>
    </source>
</evidence>
<proteinExistence type="inferred from homology"/>
<dbReference type="PROSITE" id="PS51257">
    <property type="entry name" value="PROKAR_LIPOPROTEIN"/>
    <property type="match status" value="1"/>
</dbReference>
<organism evidence="5">
    <name type="scientific">freshwater metagenome</name>
    <dbReference type="NCBI Taxonomy" id="449393"/>
    <lineage>
        <taxon>unclassified sequences</taxon>
        <taxon>metagenomes</taxon>
        <taxon>ecological metagenomes</taxon>
    </lineage>
</organism>
<comment type="similarity">
    <text evidence="2">Belongs to the bacterial solute-binding protein SsuA/TauA family.</text>
</comment>
<dbReference type="Gene3D" id="3.40.190.10">
    <property type="entry name" value="Periplasmic binding protein-like II"/>
    <property type="match status" value="2"/>
</dbReference>
<dbReference type="EMBL" id="CAFABK010000017">
    <property type="protein sequence ID" value="CAB4826959.1"/>
    <property type="molecule type" value="Genomic_DNA"/>
</dbReference>
<keyword evidence="3" id="KW-0732">Signal</keyword>
<dbReference type="Pfam" id="PF09084">
    <property type="entry name" value="NMT1"/>
    <property type="match status" value="1"/>
</dbReference>
<feature type="domain" description="SsuA/THI5-like" evidence="4">
    <location>
        <begin position="93"/>
        <end position="196"/>
    </location>
</feature>
<dbReference type="PANTHER" id="PTHR30024:SF47">
    <property type="entry name" value="TAURINE-BINDING PERIPLASMIC PROTEIN"/>
    <property type="match status" value="1"/>
</dbReference>
<sequence>MKVYRNVAMVSAGAAAMLILGACGGSSSGEAAAGGASAATSACPIGAVDESITTTARIAYQKIPNGDLIVKDMGILEACMPKATITWSVFSSGGDVLQAYGAGSVDLGLTGSNPAVKALSTPLKNTLPLIQDVWIHDVIGAGESLVVKPEIKSAADLKGKQIATPFGSTAHYSLQNWLNINGLSSTDVTLINLEPEAMVAAWPDLAGVWVWDPALSELQKAGGVILATAAETAAAGFPTYDLGNVVADFATANTPFMNMWAKAQNYAVTMILDDPAAAAESIAAELAITPAEVQKMFGGFVYLPAADQASDKWLGGQLAKDFVGTAGFLLEQGGIEGVSTPEEYAAGVNSSFAKAAAE</sequence>
<evidence type="ECO:0000256" key="1">
    <source>
        <dbReference type="ARBA" id="ARBA00004418"/>
    </source>
</evidence>
<comment type="subcellular location">
    <subcellularLocation>
        <location evidence="1">Periplasm</location>
    </subcellularLocation>
</comment>
<dbReference type="AlphaFoldDB" id="A0A6J7A357"/>
<evidence type="ECO:0000313" key="5">
    <source>
        <dbReference type="EMBL" id="CAB4826959.1"/>
    </source>
</evidence>
<protein>
    <submittedName>
        <fullName evidence="5">Unannotated protein</fullName>
    </submittedName>
</protein>
<dbReference type="GO" id="GO:0042918">
    <property type="term" value="P:alkanesulfonate transmembrane transport"/>
    <property type="evidence" value="ECO:0007669"/>
    <property type="project" value="TreeGrafter"/>
</dbReference>
<reference evidence="5" key="1">
    <citation type="submission" date="2020-05" db="EMBL/GenBank/DDBJ databases">
        <authorList>
            <person name="Chiriac C."/>
            <person name="Salcher M."/>
            <person name="Ghai R."/>
            <person name="Kavagutti S V."/>
        </authorList>
    </citation>
    <scope>NUCLEOTIDE SEQUENCE</scope>
</reference>
<accession>A0A6J7A357</accession>
<dbReference type="GO" id="GO:0042597">
    <property type="term" value="C:periplasmic space"/>
    <property type="evidence" value="ECO:0007669"/>
    <property type="project" value="UniProtKB-SubCell"/>
</dbReference>
<gene>
    <name evidence="5" type="ORF">UFOPK3204_00569</name>
</gene>
<name>A0A6J7A357_9ZZZZ</name>